<accession>A0AAN9GM32</accession>
<sequence length="558" mass="61291">MATTLTSVGGGGNGGWTSPTTRTTTPSTQPLLLDTTTLPTSSPVSGVSGINSSGGPPYLEYTGVTSPSSDTLVPSLAEPDVSFLPVYNDTAFDVAYDSSGFNNSIGGFNNDGLLGGFNQSFSGFSNESYFYNSSALNDTLFSNASSLAIPISSFVLSDGAKAGLIVLYSLTTLLSICGNVLVVLVFTRGRRCRTDIRPFLINLAVADLVMALFCMPFTFTFVMMKSWVFSKPMCPVVLFVQHLSVSASVFTNVAIGSDRFLVVTFPLKSRVTTYRCKYVLVGIWLGAIALSSVQLAVGQAGEIPDGLGGMVVTCDEEWGSQGARRTFTLFVLFITYIIPLTILAVAYSIVGVLLWRRTTPGNADEARDLHQLQSKRKVVKMLIIVVTMFGLCWLPLHTFFLVIDFNPKLMAYESLEEERFFVALYYSVHWLAMSNSFANPIIYSFTNDSFRADLAYIFYVLFPFCKCLKKLATRQFSTSYRDRRMRSAFRRSPSHSPCPGDAPWNGHKGRRHYNGNRIYLALGQDNHMAGERTTIARGCDDHGSACYRTNVKTTSTYV</sequence>
<dbReference type="Pfam" id="PF00001">
    <property type="entry name" value="7tm_1"/>
    <property type="match status" value="1"/>
</dbReference>
<feature type="transmembrane region" description="Helical" evidence="11">
    <location>
        <begin position="278"/>
        <end position="297"/>
    </location>
</feature>
<feature type="transmembrane region" description="Helical" evidence="11">
    <location>
        <begin position="381"/>
        <end position="403"/>
    </location>
</feature>
<dbReference type="InterPro" id="IPR000276">
    <property type="entry name" value="GPCR_Rhodpsn"/>
</dbReference>
<keyword evidence="5 9" id="KW-0297">G-protein coupled receptor</keyword>
<feature type="transmembrane region" description="Helical" evidence="11">
    <location>
        <begin position="423"/>
        <end position="443"/>
    </location>
</feature>
<keyword evidence="7 9" id="KW-0675">Receptor</keyword>
<dbReference type="InterPro" id="IPR000611">
    <property type="entry name" value="NPY_rcpt"/>
</dbReference>
<evidence type="ECO:0000256" key="3">
    <source>
        <dbReference type="ARBA" id="ARBA00022692"/>
    </source>
</evidence>
<keyword evidence="8 9" id="KW-0807">Transducer</keyword>
<comment type="subcellular location">
    <subcellularLocation>
        <location evidence="1">Membrane</location>
        <topology evidence="1">Multi-pass membrane protein</topology>
    </subcellularLocation>
</comment>
<feature type="domain" description="G-protein coupled receptors family 1 profile" evidence="12">
    <location>
        <begin position="178"/>
        <end position="443"/>
    </location>
</feature>
<feature type="transmembrane region" description="Helical" evidence="11">
    <location>
        <begin position="327"/>
        <end position="355"/>
    </location>
</feature>
<comment type="caution">
    <text evidence="13">The sequence shown here is derived from an EMBL/GenBank/DDBJ whole genome shotgun (WGS) entry which is preliminary data.</text>
</comment>
<dbReference type="GO" id="GO:0004983">
    <property type="term" value="F:neuropeptide Y receptor activity"/>
    <property type="evidence" value="ECO:0007669"/>
    <property type="project" value="InterPro"/>
</dbReference>
<evidence type="ECO:0000313" key="14">
    <source>
        <dbReference type="Proteomes" id="UP001374579"/>
    </source>
</evidence>
<feature type="transmembrane region" description="Helical" evidence="11">
    <location>
        <begin position="199"/>
        <end position="224"/>
    </location>
</feature>
<evidence type="ECO:0000256" key="5">
    <source>
        <dbReference type="ARBA" id="ARBA00023040"/>
    </source>
</evidence>
<dbReference type="PANTHER" id="PTHR45695">
    <property type="entry name" value="LEUCOKININ RECEPTOR-RELATED"/>
    <property type="match status" value="1"/>
</dbReference>
<dbReference type="GO" id="GO:0005886">
    <property type="term" value="C:plasma membrane"/>
    <property type="evidence" value="ECO:0007669"/>
    <property type="project" value="TreeGrafter"/>
</dbReference>
<evidence type="ECO:0000256" key="2">
    <source>
        <dbReference type="ARBA" id="ARBA00010663"/>
    </source>
</evidence>
<feature type="compositionally biased region" description="Low complexity" evidence="10">
    <location>
        <begin position="16"/>
        <end position="53"/>
    </location>
</feature>
<evidence type="ECO:0000256" key="8">
    <source>
        <dbReference type="ARBA" id="ARBA00023224"/>
    </source>
</evidence>
<evidence type="ECO:0000256" key="9">
    <source>
        <dbReference type="RuleBase" id="RU000688"/>
    </source>
</evidence>
<evidence type="ECO:0000256" key="1">
    <source>
        <dbReference type="ARBA" id="ARBA00004141"/>
    </source>
</evidence>
<keyword evidence="14" id="KW-1185">Reference proteome</keyword>
<evidence type="ECO:0000256" key="11">
    <source>
        <dbReference type="SAM" id="Phobius"/>
    </source>
</evidence>
<dbReference type="PANTHER" id="PTHR45695:SF9">
    <property type="entry name" value="LEUCOKININ RECEPTOR"/>
    <property type="match status" value="1"/>
</dbReference>
<keyword evidence="4 11" id="KW-1133">Transmembrane helix</keyword>
<dbReference type="PRINTS" id="PR00237">
    <property type="entry name" value="GPCRRHODOPSN"/>
</dbReference>
<name>A0AAN9GM32_9CAEN</name>
<reference evidence="13 14" key="1">
    <citation type="submission" date="2024-02" db="EMBL/GenBank/DDBJ databases">
        <title>Chromosome-scale genome assembly of the rough periwinkle Littorina saxatilis.</title>
        <authorList>
            <person name="De Jode A."/>
            <person name="Faria R."/>
            <person name="Formenti G."/>
            <person name="Sims Y."/>
            <person name="Smith T.P."/>
            <person name="Tracey A."/>
            <person name="Wood J.M.D."/>
            <person name="Zagrodzka Z.B."/>
            <person name="Johannesson K."/>
            <person name="Butlin R.K."/>
            <person name="Leder E.H."/>
        </authorList>
    </citation>
    <scope>NUCLEOTIDE SEQUENCE [LARGE SCALE GENOMIC DNA]</scope>
    <source>
        <strain evidence="13">Snail1</strain>
        <tissue evidence="13">Muscle</tissue>
    </source>
</reference>
<dbReference type="PROSITE" id="PS50262">
    <property type="entry name" value="G_PROTEIN_RECEP_F1_2"/>
    <property type="match status" value="1"/>
</dbReference>
<evidence type="ECO:0000256" key="6">
    <source>
        <dbReference type="ARBA" id="ARBA00023136"/>
    </source>
</evidence>
<organism evidence="13 14">
    <name type="scientific">Littorina saxatilis</name>
    <dbReference type="NCBI Taxonomy" id="31220"/>
    <lineage>
        <taxon>Eukaryota</taxon>
        <taxon>Metazoa</taxon>
        <taxon>Spiralia</taxon>
        <taxon>Lophotrochozoa</taxon>
        <taxon>Mollusca</taxon>
        <taxon>Gastropoda</taxon>
        <taxon>Caenogastropoda</taxon>
        <taxon>Littorinimorpha</taxon>
        <taxon>Littorinoidea</taxon>
        <taxon>Littorinidae</taxon>
        <taxon>Littorina</taxon>
    </lineage>
</organism>
<keyword evidence="3 9" id="KW-0812">Transmembrane</keyword>
<comment type="similarity">
    <text evidence="2 9">Belongs to the G-protein coupled receptor 1 family.</text>
</comment>
<dbReference type="PROSITE" id="PS00237">
    <property type="entry name" value="G_PROTEIN_RECEP_F1_1"/>
    <property type="match status" value="1"/>
</dbReference>
<feature type="region of interest" description="Disordered" evidence="10">
    <location>
        <begin position="1"/>
        <end position="53"/>
    </location>
</feature>
<evidence type="ECO:0000256" key="10">
    <source>
        <dbReference type="SAM" id="MobiDB-lite"/>
    </source>
</evidence>
<dbReference type="InterPro" id="IPR017452">
    <property type="entry name" value="GPCR_Rhodpsn_7TM"/>
</dbReference>
<dbReference type="AlphaFoldDB" id="A0AAN9GM32"/>
<dbReference type="Gene3D" id="1.20.1070.10">
    <property type="entry name" value="Rhodopsin 7-helix transmembrane proteins"/>
    <property type="match status" value="1"/>
</dbReference>
<feature type="transmembrane region" description="Helical" evidence="11">
    <location>
        <begin position="165"/>
        <end position="187"/>
    </location>
</feature>
<evidence type="ECO:0000256" key="4">
    <source>
        <dbReference type="ARBA" id="ARBA00022989"/>
    </source>
</evidence>
<dbReference type="Proteomes" id="UP001374579">
    <property type="component" value="Unassembled WGS sequence"/>
</dbReference>
<gene>
    <name evidence="13" type="ORF">V1264_011251</name>
</gene>
<evidence type="ECO:0000259" key="12">
    <source>
        <dbReference type="PROSITE" id="PS50262"/>
    </source>
</evidence>
<protein>
    <recommendedName>
        <fullName evidence="12">G-protein coupled receptors family 1 profile domain-containing protein</fullName>
    </recommendedName>
</protein>
<dbReference type="SUPFAM" id="SSF81321">
    <property type="entry name" value="Family A G protein-coupled receptor-like"/>
    <property type="match status" value="1"/>
</dbReference>
<dbReference type="PRINTS" id="PR01012">
    <property type="entry name" value="NRPEPTIDEYR"/>
</dbReference>
<feature type="transmembrane region" description="Helical" evidence="11">
    <location>
        <begin position="236"/>
        <end position="257"/>
    </location>
</feature>
<keyword evidence="6 11" id="KW-0472">Membrane</keyword>
<evidence type="ECO:0000313" key="13">
    <source>
        <dbReference type="EMBL" id="KAK7111650.1"/>
    </source>
</evidence>
<dbReference type="EMBL" id="JBAMIC010000002">
    <property type="protein sequence ID" value="KAK7111650.1"/>
    <property type="molecule type" value="Genomic_DNA"/>
</dbReference>
<evidence type="ECO:0000256" key="7">
    <source>
        <dbReference type="ARBA" id="ARBA00023170"/>
    </source>
</evidence>
<proteinExistence type="inferred from homology"/>